<dbReference type="InterPro" id="IPR038781">
    <property type="entry name" value="C365.16-ike"/>
</dbReference>
<organism evidence="1 2">
    <name type="scientific">Triparma columacea</name>
    <dbReference type="NCBI Taxonomy" id="722753"/>
    <lineage>
        <taxon>Eukaryota</taxon>
        <taxon>Sar</taxon>
        <taxon>Stramenopiles</taxon>
        <taxon>Ochrophyta</taxon>
        <taxon>Bolidophyceae</taxon>
        <taxon>Parmales</taxon>
        <taxon>Triparmaceae</taxon>
        <taxon>Triparma</taxon>
    </lineage>
</organism>
<sequence length="322" mass="34850">MSKLVAPLPRTINAKSMPSAQVIQEALPHHETNPPSIRSLSESERSELLKLNLAGDFVSATSVTLGVAPFMTVIDKAIVEVASGSSTIVNSSVRSIRSILSSPISYVKSPMFLAMWATYASTYCAANSIRTINEHYSTTSNQSATSLFIGTTAVNSTATMLKDSMYARMFGGSSSVRPMPNITYGLWGLRDCLVISSSFVMPPILQKSLVEGGMEEAKAKTAAQIICPVATQFLAGPVQLLGLDFYNRPNSNFSARMSLLVSEFTTIVSARIARIAPAYGIGGVGNNYVRDSWRSWVVQREMDKAARGLSPDRLVDLVIHKR</sequence>
<dbReference type="Proteomes" id="UP001165065">
    <property type="component" value="Unassembled WGS sequence"/>
</dbReference>
<name>A0A9W7GPL9_9STRA</name>
<evidence type="ECO:0000313" key="1">
    <source>
        <dbReference type="EMBL" id="GMI48724.1"/>
    </source>
</evidence>
<accession>A0A9W7GPL9</accession>
<dbReference type="AlphaFoldDB" id="A0A9W7GPL9"/>
<keyword evidence="2" id="KW-1185">Reference proteome</keyword>
<dbReference type="OrthoDB" id="275936at2759"/>
<dbReference type="EMBL" id="BRYA01000419">
    <property type="protein sequence ID" value="GMI48724.1"/>
    <property type="molecule type" value="Genomic_DNA"/>
</dbReference>
<gene>
    <name evidence="1" type="ORF">TrCOL_g5687</name>
</gene>
<dbReference type="PANTHER" id="PTHR37845:SF1">
    <property type="entry name" value="SEQUENCE ORPHAN"/>
    <property type="match status" value="1"/>
</dbReference>
<dbReference type="PANTHER" id="PTHR37845">
    <property type="entry name" value="SEQUENCE ORPHAN"/>
    <property type="match status" value="1"/>
</dbReference>
<dbReference type="GO" id="GO:0005739">
    <property type="term" value="C:mitochondrion"/>
    <property type="evidence" value="ECO:0007669"/>
    <property type="project" value="TreeGrafter"/>
</dbReference>
<comment type="caution">
    <text evidence="1">The sequence shown here is derived from an EMBL/GenBank/DDBJ whole genome shotgun (WGS) entry which is preliminary data.</text>
</comment>
<reference evidence="2" key="1">
    <citation type="journal article" date="2023" name="Commun. Biol.">
        <title>Genome analysis of Parmales, the sister group of diatoms, reveals the evolutionary specialization of diatoms from phago-mixotrophs to photoautotrophs.</title>
        <authorList>
            <person name="Ban H."/>
            <person name="Sato S."/>
            <person name="Yoshikawa S."/>
            <person name="Yamada K."/>
            <person name="Nakamura Y."/>
            <person name="Ichinomiya M."/>
            <person name="Sato N."/>
            <person name="Blanc-Mathieu R."/>
            <person name="Endo H."/>
            <person name="Kuwata A."/>
            <person name="Ogata H."/>
        </authorList>
    </citation>
    <scope>NUCLEOTIDE SEQUENCE [LARGE SCALE GENOMIC DNA]</scope>
</reference>
<evidence type="ECO:0000313" key="2">
    <source>
        <dbReference type="Proteomes" id="UP001165065"/>
    </source>
</evidence>
<proteinExistence type="predicted"/>
<protein>
    <submittedName>
        <fullName evidence="1">Uncharacterized protein</fullName>
    </submittedName>
</protein>